<comment type="caution">
    <text evidence="1">The sequence shown here is derived from an EMBL/GenBank/DDBJ whole genome shotgun (WGS) entry which is preliminary data.</text>
</comment>
<accession>A0A8H6CIT6</accession>
<evidence type="ECO:0000313" key="2">
    <source>
        <dbReference type="Proteomes" id="UP000593566"/>
    </source>
</evidence>
<proteinExistence type="predicted"/>
<dbReference type="SUPFAM" id="SSF56112">
    <property type="entry name" value="Protein kinase-like (PK-like)"/>
    <property type="match status" value="1"/>
</dbReference>
<dbReference type="InterPro" id="IPR051678">
    <property type="entry name" value="AGP_Transferase"/>
</dbReference>
<name>A0A8H6CIT6_9LECA</name>
<dbReference type="InterPro" id="IPR011009">
    <property type="entry name" value="Kinase-like_dom_sf"/>
</dbReference>
<gene>
    <name evidence="1" type="ORF">HO133_010869</name>
</gene>
<protein>
    <recommendedName>
        <fullName evidence="3">Aminoglycoside phosphotransferase domain-containing protein</fullName>
    </recommendedName>
</protein>
<dbReference type="CDD" id="cd05120">
    <property type="entry name" value="APH_ChoK_like"/>
    <property type="match status" value="1"/>
</dbReference>
<dbReference type="AlphaFoldDB" id="A0A8H6CIT6"/>
<keyword evidence="2" id="KW-1185">Reference proteome</keyword>
<dbReference type="PANTHER" id="PTHR21310">
    <property type="entry name" value="AMINOGLYCOSIDE PHOSPHOTRANSFERASE-RELATED-RELATED"/>
    <property type="match status" value="1"/>
</dbReference>
<dbReference type="PANTHER" id="PTHR21310:SF48">
    <property type="entry name" value="AMINOGLYCOSIDE PHOSPHOTRANSFERASE DOMAIN-CONTAINING PROTEIN"/>
    <property type="match status" value="1"/>
</dbReference>
<dbReference type="GeneID" id="59339259"/>
<sequence length="359" mass="40823">MAENPSVKDATATFSFIKSARAPPNVILPHSESVHAQSLLSSMELSIALPFIAADVPSALPTNAEIEASKDVIAVTGGRRVVRVGTHFVVKYGLGITILEGENMLFVRSTTTIPIPKVYALYTETNTKKNYIVMENIEGHTLAYKWPSLTESQKRAIATKLKLCFDELRQLPSPGYFGSLGKRPLLDDIFWTSQKKSSINGPFENEDAVNEAMAQKYTFEVYGRTNYVADFYRQALPHILCGHAPTFTHADFQRKNFIVQAVPPKVGLWNDCQHQPNRIRDAPPRDGLWTAKRPVEEEFKVTIIDWEKAGWYPSYWEYGTALYAVGRWDDDWGLFLRDMLSPYYSEARWLQTLRFELWS</sequence>
<dbReference type="Proteomes" id="UP000593566">
    <property type="component" value="Unassembled WGS sequence"/>
</dbReference>
<evidence type="ECO:0008006" key="3">
    <source>
        <dbReference type="Google" id="ProtNLM"/>
    </source>
</evidence>
<organism evidence="1 2">
    <name type="scientific">Letharia lupina</name>
    <dbReference type="NCBI Taxonomy" id="560253"/>
    <lineage>
        <taxon>Eukaryota</taxon>
        <taxon>Fungi</taxon>
        <taxon>Dikarya</taxon>
        <taxon>Ascomycota</taxon>
        <taxon>Pezizomycotina</taxon>
        <taxon>Lecanoromycetes</taxon>
        <taxon>OSLEUM clade</taxon>
        <taxon>Lecanoromycetidae</taxon>
        <taxon>Lecanorales</taxon>
        <taxon>Lecanorineae</taxon>
        <taxon>Parmeliaceae</taxon>
        <taxon>Letharia</taxon>
    </lineage>
</organism>
<dbReference type="EMBL" id="JACCJB010000009">
    <property type="protein sequence ID" value="KAF6224294.1"/>
    <property type="molecule type" value="Genomic_DNA"/>
</dbReference>
<dbReference type="RefSeq" id="XP_037153354.1">
    <property type="nucleotide sequence ID" value="XM_037301720.1"/>
</dbReference>
<evidence type="ECO:0000313" key="1">
    <source>
        <dbReference type="EMBL" id="KAF6224294.1"/>
    </source>
</evidence>
<reference evidence="1 2" key="1">
    <citation type="journal article" date="2020" name="Genomics">
        <title>Complete, high-quality genomes from long-read metagenomic sequencing of two wolf lichen thalli reveals enigmatic genome architecture.</title>
        <authorList>
            <person name="McKenzie S.K."/>
            <person name="Walston R.F."/>
            <person name="Allen J.L."/>
        </authorList>
    </citation>
    <scope>NUCLEOTIDE SEQUENCE [LARGE SCALE GENOMIC DNA]</scope>
    <source>
        <strain evidence="1">WasteWater1</strain>
    </source>
</reference>